<evidence type="ECO:0000256" key="1">
    <source>
        <dbReference type="SAM" id="MobiDB-lite"/>
    </source>
</evidence>
<gene>
    <name evidence="2" type="ORF">Slin15195_G026480</name>
</gene>
<name>A0A9Q9AK10_9PEZI</name>
<dbReference type="EMBL" id="CP099419">
    <property type="protein sequence ID" value="USW49329.1"/>
    <property type="molecule type" value="Genomic_DNA"/>
</dbReference>
<dbReference type="Proteomes" id="UP001056384">
    <property type="component" value="Chromosome 2"/>
</dbReference>
<keyword evidence="3" id="KW-1185">Reference proteome</keyword>
<accession>A0A9Q9AK10</accession>
<feature type="region of interest" description="Disordered" evidence="1">
    <location>
        <begin position="156"/>
        <end position="177"/>
    </location>
</feature>
<dbReference type="AlphaFoldDB" id="A0A9Q9AK10"/>
<feature type="region of interest" description="Disordered" evidence="1">
    <location>
        <begin position="313"/>
        <end position="355"/>
    </location>
</feature>
<proteinExistence type="predicted"/>
<evidence type="ECO:0000313" key="3">
    <source>
        <dbReference type="Proteomes" id="UP001056384"/>
    </source>
</evidence>
<feature type="compositionally biased region" description="Polar residues" evidence="1">
    <location>
        <begin position="190"/>
        <end position="200"/>
    </location>
</feature>
<sequence>MPPVPDDSAYFDIKARAAEHLKMSSSIIRGIRSGNYDFDQVDKLIAQREHAIETIKAQQGGQRGSCPPTSFEGIIASVGSSVQPSSPTPANRRDSSVVQHAPAVKCNFNICAGCRPYFADRLWASFESTFTTQAGLTAADAQKLPIINADIARTIGLRPTSPSPPRTAPSHCSIDVTDGEVESDISVDWSVTNSGESDSGGSEPMDKSELFPCPGPLQCPVWSRSSGCAYENGSFDDGKRAENHGFANSITPEHSRSQLHHYTYVASSTPGASSTTASTVSLPATPTAPLIPLLPAEDTFDVALQKEVEKTGNARRGVCQSSTKRRKTEIGLRERDSKTSLESNSDGAGGVTITY</sequence>
<protein>
    <submittedName>
        <fullName evidence="2">Uncharacterized protein</fullName>
    </submittedName>
</protein>
<evidence type="ECO:0000313" key="2">
    <source>
        <dbReference type="EMBL" id="USW49329.1"/>
    </source>
</evidence>
<reference evidence="2" key="1">
    <citation type="submission" date="2022-06" db="EMBL/GenBank/DDBJ databases">
        <title>Complete genome sequences of two strains of the flax pathogen Septoria linicola.</title>
        <authorList>
            <person name="Lapalu N."/>
            <person name="Simon A."/>
            <person name="Demenou B."/>
            <person name="Paumier D."/>
            <person name="Guillot M.-P."/>
            <person name="Gout L."/>
            <person name="Valade R."/>
        </authorList>
    </citation>
    <scope>NUCLEOTIDE SEQUENCE</scope>
    <source>
        <strain evidence="2">SE15195</strain>
    </source>
</reference>
<feature type="region of interest" description="Disordered" evidence="1">
    <location>
        <begin position="190"/>
        <end position="210"/>
    </location>
</feature>
<organism evidence="2 3">
    <name type="scientific">Septoria linicola</name>
    <dbReference type="NCBI Taxonomy" id="215465"/>
    <lineage>
        <taxon>Eukaryota</taxon>
        <taxon>Fungi</taxon>
        <taxon>Dikarya</taxon>
        <taxon>Ascomycota</taxon>
        <taxon>Pezizomycotina</taxon>
        <taxon>Dothideomycetes</taxon>
        <taxon>Dothideomycetidae</taxon>
        <taxon>Mycosphaerellales</taxon>
        <taxon>Mycosphaerellaceae</taxon>
        <taxon>Septoria</taxon>
    </lineage>
</organism>
<feature type="compositionally biased region" description="Basic and acidic residues" evidence="1">
    <location>
        <begin position="328"/>
        <end position="339"/>
    </location>
</feature>